<dbReference type="Gene3D" id="3.40.50.300">
    <property type="entry name" value="P-loop containing nucleotide triphosphate hydrolases"/>
    <property type="match status" value="1"/>
</dbReference>
<evidence type="ECO:0000313" key="5">
    <source>
        <dbReference type="EMBL" id="ART53656.1"/>
    </source>
</evidence>
<dbReference type="Proteomes" id="UP000194432">
    <property type="component" value="Chromosome 1"/>
</dbReference>
<evidence type="ECO:0000313" key="6">
    <source>
        <dbReference type="Proteomes" id="UP000194432"/>
    </source>
</evidence>
<dbReference type="AlphaFoldDB" id="A0A240U744"/>
<dbReference type="InterPro" id="IPR027417">
    <property type="entry name" value="P-loop_NTPase"/>
</dbReference>
<dbReference type="PANTHER" id="PTHR30486">
    <property type="entry name" value="TWITCHING MOTILITY PROTEIN PILT"/>
    <property type="match status" value="1"/>
</dbReference>
<feature type="domain" description="Bacterial type II secretion system protein E" evidence="4">
    <location>
        <begin position="173"/>
        <end position="319"/>
    </location>
</feature>
<dbReference type="InterPro" id="IPR001482">
    <property type="entry name" value="T2SS/T4SS_dom"/>
</dbReference>
<dbReference type="GO" id="GO:0016887">
    <property type="term" value="F:ATP hydrolysis activity"/>
    <property type="evidence" value="ECO:0007669"/>
    <property type="project" value="InterPro"/>
</dbReference>
<dbReference type="RefSeq" id="WP_094099167.1">
    <property type="nucleotide sequence ID" value="NZ_CP021361.1"/>
</dbReference>
<keyword evidence="2" id="KW-0997">Cell inner membrane</keyword>
<dbReference type="CDD" id="cd01130">
    <property type="entry name" value="VirB11-like_ATPase"/>
    <property type="match status" value="1"/>
</dbReference>
<gene>
    <name evidence="5" type="ORF">CBP34_12230</name>
</gene>
<comment type="subcellular location">
    <subcellularLocation>
        <location evidence="2">Cell inner membrane</location>
        <topology evidence="2">Peripheral membrane protein</topology>
        <orientation evidence="2">Cytoplasmic side</orientation>
    </subcellularLocation>
</comment>
<keyword evidence="2" id="KW-0067">ATP-binding</keyword>
<dbReference type="PANTHER" id="PTHR30486:SF6">
    <property type="entry name" value="TYPE IV PILUS RETRACTATION ATPASE PILT"/>
    <property type="match status" value="1"/>
</dbReference>
<dbReference type="GO" id="GO:0005886">
    <property type="term" value="C:plasma membrane"/>
    <property type="evidence" value="ECO:0007669"/>
    <property type="project" value="UniProtKB-SubCell"/>
</dbReference>
<dbReference type="SUPFAM" id="SSF52540">
    <property type="entry name" value="P-loop containing nucleoside triphosphate hydrolases"/>
    <property type="match status" value="1"/>
</dbReference>
<comment type="function">
    <text evidence="2">Part of the Type IV secretion system.</text>
</comment>
<proteinExistence type="inferred from homology"/>
<organism evidence="5 6">
    <name type="scientific">Acidovorax carolinensis</name>
    <dbReference type="NCBI Taxonomy" id="553814"/>
    <lineage>
        <taxon>Bacteria</taxon>
        <taxon>Pseudomonadati</taxon>
        <taxon>Pseudomonadota</taxon>
        <taxon>Betaproteobacteria</taxon>
        <taxon>Burkholderiales</taxon>
        <taxon>Comamonadaceae</taxon>
        <taxon>Acidovorax</taxon>
    </lineage>
</organism>
<accession>A0A240U744</accession>
<dbReference type="GO" id="GO:0043684">
    <property type="term" value="C:type IV secretion system complex"/>
    <property type="evidence" value="ECO:0007669"/>
    <property type="project" value="UniProtKB-UniRule"/>
</dbReference>
<dbReference type="InterPro" id="IPR014155">
    <property type="entry name" value="VirB11"/>
</dbReference>
<protein>
    <recommendedName>
        <fullName evidence="2">Type IV secretion system protein</fullName>
    </recommendedName>
</protein>
<evidence type="ECO:0000259" key="4">
    <source>
        <dbReference type="Pfam" id="PF00437"/>
    </source>
</evidence>
<dbReference type="GO" id="GO:0005524">
    <property type="term" value="F:ATP binding"/>
    <property type="evidence" value="ECO:0007669"/>
    <property type="project" value="UniProtKB-UniRule"/>
</dbReference>
<feature type="region of interest" description="Disordered" evidence="3">
    <location>
        <begin position="354"/>
        <end position="380"/>
    </location>
</feature>
<dbReference type="Pfam" id="PF00437">
    <property type="entry name" value="T2SSE"/>
    <property type="match status" value="1"/>
</dbReference>
<keyword evidence="6" id="KW-1185">Reference proteome</keyword>
<dbReference type="Gene3D" id="3.30.450.90">
    <property type="match status" value="1"/>
</dbReference>
<dbReference type="NCBIfam" id="TIGR02788">
    <property type="entry name" value="VirB11"/>
    <property type="match status" value="1"/>
</dbReference>
<dbReference type="KEGG" id="acin:CBP34_12230"/>
<evidence type="ECO:0000256" key="3">
    <source>
        <dbReference type="SAM" id="MobiDB-lite"/>
    </source>
</evidence>
<sequence>MNTLPGIEEDPLDGWCGDATSVVEFLRPLREQLDAPGVLEVCVNRPGELQVESVNGWQAVNAPAMTQERCLSLATALATYCDQQINQERPLLSATLPTGERIQFAIPPAVPRGTVSITIRKPSNVVLRLSDFEQDGLFGRVGEKAAAQSPEHNDGLQPFERELLALKAAGRYADFMRLAVRHHRTIVVSGKTGSGKTTFMKGLVEEVPKHERLITIQDTAELTLPNHPNVVHLFYSKDAQGTARVTAKSLLEACLRMKPDRIFLAELRGEECFSFIRLAASGHPGSITSVHAGSCDLALEQMSLMIRESGAGGGLRMDEIKGLLRIVIDVIVQFDRDERGRFIADVAYEPRRRHHAASHNPLRASTLQEPGAVASEGLPS</sequence>
<keyword evidence="2" id="KW-0472">Membrane</keyword>
<name>A0A240U744_9BURK</name>
<dbReference type="EMBL" id="CP021361">
    <property type="protein sequence ID" value="ART53656.1"/>
    <property type="molecule type" value="Genomic_DNA"/>
</dbReference>
<dbReference type="GO" id="GO:0044097">
    <property type="term" value="P:secretion by the type IV secretion system"/>
    <property type="evidence" value="ECO:0007669"/>
    <property type="project" value="InterPro"/>
</dbReference>
<evidence type="ECO:0000256" key="1">
    <source>
        <dbReference type="ARBA" id="ARBA00006611"/>
    </source>
</evidence>
<keyword evidence="2" id="KW-1003">Cell membrane</keyword>
<evidence type="ECO:0000256" key="2">
    <source>
        <dbReference type="RuleBase" id="RU366071"/>
    </source>
</evidence>
<comment type="similarity">
    <text evidence="1 2">Belongs to the GSP E family.</text>
</comment>
<keyword evidence="2" id="KW-0547">Nucleotide-binding</keyword>
<reference evidence="5 6" key="1">
    <citation type="submission" date="2017-05" db="EMBL/GenBank/DDBJ databases">
        <title>Polyphasic characterization of four soil-derived phenanthrene-degrading Acidovorax strains and proposal of Acidovorax phenanthrenivorans sp. nov.</title>
        <authorList>
            <person name="Singleton D.R."/>
            <person name="Lee J."/>
            <person name="Dickey A.N."/>
            <person name="Stroud A."/>
            <person name="Scholl E.H."/>
            <person name="Wright F.A."/>
            <person name="Aitken M.D."/>
        </authorList>
    </citation>
    <scope>NUCLEOTIDE SEQUENCE [LARGE SCALE GENOMIC DNA]</scope>
    <source>
        <strain evidence="5">NA3</strain>
    </source>
</reference>
<dbReference type="InterPro" id="IPR050921">
    <property type="entry name" value="T4SS_GSP_E_ATPase"/>
</dbReference>